<dbReference type="InterPro" id="IPR042231">
    <property type="entry name" value="Cho/carn_acyl_trans_2"/>
</dbReference>
<feature type="transmembrane region" description="Helical" evidence="17">
    <location>
        <begin position="105"/>
        <end position="127"/>
    </location>
</feature>
<feature type="transmembrane region" description="Helical" evidence="17">
    <location>
        <begin position="50"/>
        <end position="72"/>
    </location>
</feature>
<keyword evidence="20" id="KW-1185">Reference proteome</keyword>
<evidence type="ECO:0000313" key="21">
    <source>
        <dbReference type="RefSeq" id="XP_028263271.1"/>
    </source>
</evidence>
<evidence type="ECO:0000256" key="13">
    <source>
        <dbReference type="ARBA" id="ARBA00023315"/>
    </source>
</evidence>
<dbReference type="OrthoDB" id="240216at2759"/>
<evidence type="ECO:0000256" key="12">
    <source>
        <dbReference type="ARBA" id="ARBA00023136"/>
    </source>
</evidence>
<dbReference type="RefSeq" id="XP_028263271.1">
    <property type="nucleotide sequence ID" value="XM_028407470.1"/>
</dbReference>
<gene>
    <name evidence="21 22" type="primary">LOC114437076</name>
</gene>
<proteinExistence type="inferred from homology"/>
<keyword evidence="5" id="KW-0813">Transport</keyword>
<dbReference type="Proteomes" id="UP000515145">
    <property type="component" value="Chromosome 6"/>
</dbReference>
<evidence type="ECO:0000256" key="11">
    <source>
        <dbReference type="ARBA" id="ARBA00023128"/>
    </source>
</evidence>
<evidence type="ECO:0000256" key="2">
    <source>
        <dbReference type="ARBA" id="ARBA00005005"/>
    </source>
</evidence>
<evidence type="ECO:0000256" key="15">
    <source>
        <dbReference type="PIRSR" id="PIRSR600542-1"/>
    </source>
</evidence>
<dbReference type="CTD" id="560000"/>
<keyword evidence="6 16" id="KW-0808">Transferase</keyword>
<evidence type="ECO:0000256" key="3">
    <source>
        <dbReference type="ARBA" id="ARBA00005232"/>
    </source>
</evidence>
<feature type="active site" description="Proton acceptor" evidence="15">
    <location>
        <position position="474"/>
    </location>
</feature>
<dbReference type="Gene3D" id="3.30.559.10">
    <property type="entry name" value="Chloramphenicol acetyltransferase-like domain"/>
    <property type="match status" value="1"/>
</dbReference>
<dbReference type="InterPro" id="IPR000542">
    <property type="entry name" value="Carn_acyl_trans"/>
</dbReference>
<evidence type="ECO:0000256" key="6">
    <source>
        <dbReference type="ARBA" id="ARBA00022679"/>
    </source>
</evidence>
<organism evidence="20 21">
    <name type="scientific">Parambassis ranga</name>
    <name type="common">Indian glassy fish</name>
    <dbReference type="NCBI Taxonomy" id="210632"/>
    <lineage>
        <taxon>Eukaryota</taxon>
        <taxon>Metazoa</taxon>
        <taxon>Chordata</taxon>
        <taxon>Craniata</taxon>
        <taxon>Vertebrata</taxon>
        <taxon>Euteleostomi</taxon>
        <taxon>Actinopterygii</taxon>
        <taxon>Neopterygii</taxon>
        <taxon>Teleostei</taxon>
        <taxon>Neoteleostei</taxon>
        <taxon>Acanthomorphata</taxon>
        <taxon>Ovalentaria</taxon>
        <taxon>Ambassidae</taxon>
        <taxon>Parambassis</taxon>
    </lineage>
</organism>
<keyword evidence="11" id="KW-0496">Mitochondrion</keyword>
<dbReference type="InterPro" id="IPR032476">
    <property type="entry name" value="CPT_N"/>
</dbReference>
<evidence type="ECO:0000256" key="16">
    <source>
        <dbReference type="RuleBase" id="RU003801"/>
    </source>
</evidence>
<dbReference type="AlphaFoldDB" id="A0A6P7IEW7"/>
<dbReference type="Pfam" id="PF16484">
    <property type="entry name" value="CPT_N"/>
    <property type="match status" value="1"/>
</dbReference>
<name>A0A6P7IEW7_9TELE</name>
<evidence type="ECO:0000256" key="1">
    <source>
        <dbReference type="ARBA" id="ARBA00004374"/>
    </source>
</evidence>
<dbReference type="FunFam" id="3.30.559.70:FF:000001">
    <property type="entry name" value="Carnitine O-palmitoyltransferase 1, liver isoform"/>
    <property type="match status" value="1"/>
</dbReference>
<evidence type="ECO:0000256" key="8">
    <source>
        <dbReference type="ARBA" id="ARBA00022832"/>
    </source>
</evidence>
<dbReference type="InterPro" id="IPR023213">
    <property type="entry name" value="CAT-like_dom_sf"/>
</dbReference>
<keyword evidence="13 16" id="KW-0012">Acyltransferase</keyword>
<evidence type="ECO:0000256" key="10">
    <source>
        <dbReference type="ARBA" id="ARBA00023098"/>
    </source>
</evidence>
<dbReference type="PROSITE" id="PS00440">
    <property type="entry name" value="ACYLTRANSF_C_2"/>
    <property type="match status" value="1"/>
</dbReference>
<keyword evidence="10" id="KW-0443">Lipid metabolism</keyword>
<evidence type="ECO:0000256" key="17">
    <source>
        <dbReference type="SAM" id="Phobius"/>
    </source>
</evidence>
<dbReference type="Gene3D" id="3.30.559.70">
    <property type="entry name" value="Choline/Carnitine o-acyltransferase, domain 2"/>
    <property type="match status" value="1"/>
</dbReference>
<reference evidence="21 22" key="1">
    <citation type="submission" date="2025-04" db="UniProtKB">
        <authorList>
            <consortium name="RefSeq"/>
        </authorList>
    </citation>
    <scope>IDENTIFICATION</scope>
</reference>
<keyword evidence="9 17" id="KW-1133">Transmembrane helix</keyword>
<sequence length="773" mass="88671">MAEAHQAVAFQFTVTPDGIDLQLCHEALRQIYLSGLHSWKKRFIRFKNGVMTGVYPGSPAGFMVVVVSYMSYNKYRQLDPSLGLFAKLGQHIPISRYMSTESQTIVGGVLVGTGLWVTIIMIMRNVLKCLLSWHGWMHARHGSVSWSARLWMILVKVFSGRKPMLYSFQNSLPRLPVPSIKDTCRRYLESVRPLMDDEQHERMTGLAKDFEKNLGPRLQWYLKLKSWWASNYVSDWWEEYIYLRGRGPIMVNSNYYAMDFLYVFPTSIQAARAGNAIHAIMLYRRKLDRAQIKPIYLLANKVPLCSAQWEPMFNTSRVPGLETDTIQHVNESKHIAVYHKGRFFKVWMFYDGRLLLPREIEQQMERILADKSEPQLGEEKLAALTAGERTPWAKARETYFCRGKNKQSLDAIEKAAFFVTLDDTEQRYSSEEPVKSLDSYAKSLLHGKCYDRWFDKSFNLIIFKNGTMGLNAEHSWADAPIIGHLWEHVLSMDPVKLGYTENGHCCGEPHPNLPGPQRLQWDIPAECQETIESSLTVARTLADDVDCHSFPFSEFGKGLIKKCRTSPDAFIQIALQLAHYRDKGKFCLTYEASMTRLFREGRTETVRSCTVETCAFVHSMIRDETTEERLRLLKVAAEKHQNLYRLAMTGQGIDRHLFCLYVVSKYLGEDSAFLKEVLSEPWRLSTSQTPLQQVELFDLVRHPEYVSSGGGFGPVADDGYGVSYIILGEDLINFHISSKHSSPETDSHRFGANIRKAMMDILDLFQLNKKASK</sequence>
<dbReference type="GO" id="GO:0009437">
    <property type="term" value="P:carnitine metabolic process"/>
    <property type="evidence" value="ECO:0007669"/>
    <property type="project" value="TreeGrafter"/>
</dbReference>
<keyword evidence="7 17" id="KW-0812">Transmembrane</keyword>
<comment type="similarity">
    <text evidence="3 16">Belongs to the carnitine/choline acetyltransferase family.</text>
</comment>
<feature type="domain" description="Choline/carnitine acyltransferase" evidence="18">
    <location>
        <begin position="175"/>
        <end position="755"/>
    </location>
</feature>
<comment type="catalytic activity">
    <reaction evidence="14">
        <text>(R)-carnitine + hexadecanoyl-CoA = O-hexadecanoyl-(R)-carnitine + CoA</text>
        <dbReference type="Rhea" id="RHEA:12661"/>
        <dbReference type="ChEBI" id="CHEBI:16347"/>
        <dbReference type="ChEBI" id="CHEBI:17490"/>
        <dbReference type="ChEBI" id="CHEBI:57287"/>
        <dbReference type="ChEBI" id="CHEBI:57379"/>
        <dbReference type="EC" id="2.3.1.21"/>
    </reaction>
    <physiologicalReaction direction="left-to-right" evidence="14">
        <dbReference type="Rhea" id="RHEA:12662"/>
    </physiologicalReaction>
</comment>
<evidence type="ECO:0000256" key="9">
    <source>
        <dbReference type="ARBA" id="ARBA00022989"/>
    </source>
</evidence>
<evidence type="ECO:0000259" key="18">
    <source>
        <dbReference type="Pfam" id="PF00755"/>
    </source>
</evidence>
<evidence type="ECO:0000256" key="7">
    <source>
        <dbReference type="ARBA" id="ARBA00022692"/>
    </source>
</evidence>
<evidence type="ECO:0000256" key="5">
    <source>
        <dbReference type="ARBA" id="ARBA00022448"/>
    </source>
</evidence>
<dbReference type="GO" id="GO:0005741">
    <property type="term" value="C:mitochondrial outer membrane"/>
    <property type="evidence" value="ECO:0007669"/>
    <property type="project" value="UniProtKB-SubCell"/>
</dbReference>
<comment type="pathway">
    <text evidence="2">Lipid metabolism; fatty acid beta-oxidation.</text>
</comment>
<accession>A0A6P7IEW7</accession>
<dbReference type="EC" id="2.3.1.21" evidence="4"/>
<evidence type="ECO:0000313" key="20">
    <source>
        <dbReference type="Proteomes" id="UP000515145"/>
    </source>
</evidence>
<feature type="domain" description="Carnitine O-palmitoyltransferase N-terminal" evidence="19">
    <location>
        <begin position="1"/>
        <end position="47"/>
    </location>
</feature>
<evidence type="ECO:0000256" key="14">
    <source>
        <dbReference type="ARBA" id="ARBA00048480"/>
    </source>
</evidence>
<evidence type="ECO:0000313" key="22">
    <source>
        <dbReference type="RefSeq" id="XP_028263272.1"/>
    </source>
</evidence>
<dbReference type="GeneID" id="114437076"/>
<keyword evidence="8" id="KW-0276">Fatty acid metabolism</keyword>
<dbReference type="PANTHER" id="PTHR22589:SF55">
    <property type="entry name" value="CARNITINE O-PALMITOYLTRANSFERASE 1, BRAIN ISOFORM"/>
    <property type="match status" value="1"/>
</dbReference>
<keyword evidence="12 17" id="KW-0472">Membrane</keyword>
<dbReference type="UniPathway" id="UPA00659"/>
<dbReference type="FunFam" id="3.30.559.10:FF:000042">
    <property type="entry name" value="Carnitine Palmitoyl Transferase"/>
    <property type="match status" value="1"/>
</dbReference>
<protein>
    <recommendedName>
        <fullName evidence="4">carnitine O-palmitoyltransferase</fullName>
        <ecNumber evidence="4">2.3.1.21</ecNumber>
    </recommendedName>
</protein>
<evidence type="ECO:0000259" key="19">
    <source>
        <dbReference type="Pfam" id="PF16484"/>
    </source>
</evidence>
<dbReference type="Gene3D" id="6.10.250.1760">
    <property type="match status" value="1"/>
</dbReference>
<dbReference type="Pfam" id="PF00755">
    <property type="entry name" value="Carn_acyltransf"/>
    <property type="match status" value="1"/>
</dbReference>
<dbReference type="SUPFAM" id="SSF52777">
    <property type="entry name" value="CoA-dependent acyltransferases"/>
    <property type="match status" value="2"/>
</dbReference>
<dbReference type="PANTHER" id="PTHR22589">
    <property type="entry name" value="CARNITINE O-ACYLTRANSFERASE"/>
    <property type="match status" value="1"/>
</dbReference>
<dbReference type="GO" id="GO:0006635">
    <property type="term" value="P:fatty acid beta-oxidation"/>
    <property type="evidence" value="ECO:0007669"/>
    <property type="project" value="UniProtKB-UniPathway"/>
</dbReference>
<dbReference type="RefSeq" id="XP_028263272.1">
    <property type="nucleotide sequence ID" value="XM_028407471.1"/>
</dbReference>
<dbReference type="GO" id="GO:0004095">
    <property type="term" value="F:carnitine O-palmitoyltransferase activity"/>
    <property type="evidence" value="ECO:0007669"/>
    <property type="project" value="UniProtKB-EC"/>
</dbReference>
<dbReference type="InterPro" id="IPR039551">
    <property type="entry name" value="Cho/carn_acyl_trans"/>
</dbReference>
<comment type="subcellular location">
    <subcellularLocation>
        <location evidence="1">Mitochondrion outer membrane</location>
        <topology evidence="1">Multi-pass membrane protein</topology>
    </subcellularLocation>
</comment>
<evidence type="ECO:0000256" key="4">
    <source>
        <dbReference type="ARBA" id="ARBA00013243"/>
    </source>
</evidence>